<dbReference type="EMBL" id="BARV01038808">
    <property type="protein sequence ID" value="GAI51177.1"/>
    <property type="molecule type" value="Genomic_DNA"/>
</dbReference>
<dbReference type="NCBIfam" id="TIGR00412">
    <property type="entry name" value="redox_disulf_2"/>
    <property type="match status" value="1"/>
</dbReference>
<dbReference type="SUPFAM" id="SSF52833">
    <property type="entry name" value="Thioredoxin-like"/>
    <property type="match status" value="1"/>
</dbReference>
<sequence>MIIEVCGPGCPRCRATEKNVLQVLKELEMELGDEAQVIEIKDIKQISARGVIMTPAVIIDGVKICEGRIPSPQEVRKWIGDSR</sequence>
<feature type="domain" description="Thioredoxin-like fold" evidence="1">
    <location>
        <begin position="1"/>
        <end position="79"/>
    </location>
</feature>
<accession>X1P4E3</accession>
<gene>
    <name evidence="2" type="ORF">S06H3_59677</name>
</gene>
<evidence type="ECO:0000313" key="2">
    <source>
        <dbReference type="EMBL" id="GAI51177.1"/>
    </source>
</evidence>
<dbReference type="Pfam" id="PF13192">
    <property type="entry name" value="Thioredoxin_3"/>
    <property type="match status" value="1"/>
</dbReference>
<comment type="caution">
    <text evidence="2">The sequence shown here is derived from an EMBL/GenBank/DDBJ whole genome shotgun (WGS) entry which is preliminary data.</text>
</comment>
<dbReference type="InterPro" id="IPR036249">
    <property type="entry name" value="Thioredoxin-like_sf"/>
</dbReference>
<evidence type="ECO:0000259" key="1">
    <source>
        <dbReference type="Pfam" id="PF13192"/>
    </source>
</evidence>
<dbReference type="AlphaFoldDB" id="X1P4E3"/>
<dbReference type="InterPro" id="IPR012336">
    <property type="entry name" value="Thioredoxin-like_fold"/>
</dbReference>
<dbReference type="PANTHER" id="PTHR36450">
    <property type="entry name" value="THIOREDOXIN"/>
    <property type="match status" value="1"/>
</dbReference>
<organism evidence="2">
    <name type="scientific">marine sediment metagenome</name>
    <dbReference type="NCBI Taxonomy" id="412755"/>
    <lineage>
        <taxon>unclassified sequences</taxon>
        <taxon>metagenomes</taxon>
        <taxon>ecological metagenomes</taxon>
    </lineage>
</organism>
<dbReference type="InterPro" id="IPR005243">
    <property type="entry name" value="THIRX-like_proc"/>
</dbReference>
<name>X1P4E3_9ZZZZ</name>
<proteinExistence type="predicted"/>
<protein>
    <recommendedName>
        <fullName evidence="1">Thioredoxin-like fold domain-containing protein</fullName>
    </recommendedName>
</protein>
<reference evidence="2" key="1">
    <citation type="journal article" date="2014" name="Front. Microbiol.">
        <title>High frequency of phylogenetically diverse reductive dehalogenase-homologous genes in deep subseafloor sedimentary metagenomes.</title>
        <authorList>
            <person name="Kawai M."/>
            <person name="Futagami T."/>
            <person name="Toyoda A."/>
            <person name="Takaki Y."/>
            <person name="Nishi S."/>
            <person name="Hori S."/>
            <person name="Arai W."/>
            <person name="Tsubouchi T."/>
            <person name="Morono Y."/>
            <person name="Uchiyama I."/>
            <person name="Ito T."/>
            <person name="Fujiyama A."/>
            <person name="Inagaki F."/>
            <person name="Takami H."/>
        </authorList>
    </citation>
    <scope>NUCLEOTIDE SEQUENCE</scope>
    <source>
        <strain evidence="2">Expedition CK06-06</strain>
    </source>
</reference>
<dbReference type="Gene3D" id="3.40.30.10">
    <property type="entry name" value="Glutaredoxin"/>
    <property type="match status" value="1"/>
</dbReference>
<dbReference type="PANTHER" id="PTHR36450:SF1">
    <property type="entry name" value="THIOREDOXIN"/>
    <property type="match status" value="1"/>
</dbReference>